<feature type="compositionally biased region" description="Basic and acidic residues" evidence="1">
    <location>
        <begin position="81"/>
        <end position="97"/>
    </location>
</feature>
<dbReference type="Proteomes" id="UP000251960">
    <property type="component" value="Chromosome 5"/>
</dbReference>
<dbReference type="EMBL" id="NCVQ01000006">
    <property type="protein sequence ID" value="PWZ20648.1"/>
    <property type="molecule type" value="Genomic_DNA"/>
</dbReference>
<accession>A0A3L6EJ43</accession>
<feature type="compositionally biased region" description="Basic and acidic residues" evidence="1">
    <location>
        <begin position="18"/>
        <end position="31"/>
    </location>
</feature>
<comment type="caution">
    <text evidence="2">The sequence shown here is derived from an EMBL/GenBank/DDBJ whole genome shotgun (WGS) entry which is preliminary data.</text>
</comment>
<evidence type="ECO:0000313" key="2">
    <source>
        <dbReference type="EMBL" id="PWZ20648.1"/>
    </source>
</evidence>
<name>A0A3L6EJ43_MAIZE</name>
<protein>
    <submittedName>
        <fullName evidence="2">Uncharacterized protein</fullName>
    </submittedName>
</protein>
<feature type="region of interest" description="Disordered" evidence="1">
    <location>
        <begin position="18"/>
        <end position="176"/>
    </location>
</feature>
<dbReference type="AlphaFoldDB" id="A0A3L6EJ43"/>
<reference evidence="2" key="1">
    <citation type="journal article" date="2018" name="Nat. Genet.">
        <title>Extensive intraspecific gene order and gene structural variations between Mo17 and other maize genomes.</title>
        <authorList>
            <person name="Sun S."/>
            <person name="Zhou Y."/>
            <person name="Chen J."/>
            <person name="Shi J."/>
            <person name="Zhao H."/>
            <person name="Zhao H."/>
            <person name="Song W."/>
            <person name="Zhang M."/>
            <person name="Cui Y."/>
            <person name="Dong X."/>
            <person name="Liu H."/>
            <person name="Ma X."/>
            <person name="Jiao Y."/>
            <person name="Wang B."/>
            <person name="Wei X."/>
            <person name="Stein J.C."/>
            <person name="Glaubitz J.C."/>
            <person name="Lu F."/>
            <person name="Yu G."/>
            <person name="Liang C."/>
            <person name="Fengler K."/>
            <person name="Li B."/>
            <person name="Rafalski A."/>
            <person name="Schnable P.S."/>
            <person name="Ware D.H."/>
            <person name="Buckler E.S."/>
            <person name="Lai J."/>
        </authorList>
    </citation>
    <scope>NUCLEOTIDE SEQUENCE [LARGE SCALE GENOMIC DNA]</scope>
    <source>
        <tissue evidence="2">Seedling</tissue>
    </source>
</reference>
<feature type="compositionally biased region" description="Low complexity" evidence="1">
    <location>
        <begin position="146"/>
        <end position="157"/>
    </location>
</feature>
<organism evidence="2">
    <name type="scientific">Zea mays</name>
    <name type="common">Maize</name>
    <dbReference type="NCBI Taxonomy" id="4577"/>
    <lineage>
        <taxon>Eukaryota</taxon>
        <taxon>Viridiplantae</taxon>
        <taxon>Streptophyta</taxon>
        <taxon>Embryophyta</taxon>
        <taxon>Tracheophyta</taxon>
        <taxon>Spermatophyta</taxon>
        <taxon>Magnoliopsida</taxon>
        <taxon>Liliopsida</taxon>
        <taxon>Poales</taxon>
        <taxon>Poaceae</taxon>
        <taxon>PACMAD clade</taxon>
        <taxon>Panicoideae</taxon>
        <taxon>Andropogonodae</taxon>
        <taxon>Andropogoneae</taxon>
        <taxon>Tripsacinae</taxon>
        <taxon>Zea</taxon>
    </lineage>
</organism>
<sequence>MTRRTELCGFQGVERYGEKNRTRRNGQDRACRLHGAANRGASSAIGGRRAQRAPTESRGARRAGKQTAESAGENIFARAGRGQDEGERAQGELKTDPSRSLAGTRPRRGSAEKIGAGEGNAELSARAGVKRRRAGEDAGCRRAQGRSLSASRRAPAAMDESFREERRRAGWALGDG</sequence>
<gene>
    <name evidence="2" type="ORF">Zm00014a_006250</name>
</gene>
<proteinExistence type="predicted"/>
<evidence type="ECO:0000256" key="1">
    <source>
        <dbReference type="SAM" id="MobiDB-lite"/>
    </source>
</evidence>